<sequence length="66" mass="7702">MDDCFLSRIDDYFLLSCIDDCFLLSRIDDCKSLRLEASSCCFWANHSLLGRYYCTCLLNKGKQKCK</sequence>
<accession>U4L7U1</accession>
<evidence type="ECO:0000313" key="2">
    <source>
        <dbReference type="Proteomes" id="UP000018144"/>
    </source>
</evidence>
<dbReference type="Proteomes" id="UP000018144">
    <property type="component" value="Unassembled WGS sequence"/>
</dbReference>
<protein>
    <submittedName>
        <fullName evidence="1">Uncharacterized protein</fullName>
    </submittedName>
</protein>
<name>U4L7U1_PYROM</name>
<dbReference type="EMBL" id="HF935723">
    <property type="protein sequence ID" value="CCX12717.1"/>
    <property type="molecule type" value="Genomic_DNA"/>
</dbReference>
<gene>
    <name evidence="1" type="ORF">PCON_12311</name>
</gene>
<keyword evidence="2" id="KW-1185">Reference proteome</keyword>
<organism evidence="1 2">
    <name type="scientific">Pyronema omphalodes (strain CBS 100304)</name>
    <name type="common">Pyronema confluens</name>
    <dbReference type="NCBI Taxonomy" id="1076935"/>
    <lineage>
        <taxon>Eukaryota</taxon>
        <taxon>Fungi</taxon>
        <taxon>Dikarya</taxon>
        <taxon>Ascomycota</taxon>
        <taxon>Pezizomycotina</taxon>
        <taxon>Pezizomycetes</taxon>
        <taxon>Pezizales</taxon>
        <taxon>Pyronemataceae</taxon>
        <taxon>Pyronema</taxon>
    </lineage>
</organism>
<reference evidence="1 2" key="1">
    <citation type="journal article" date="2013" name="PLoS Genet.">
        <title>The genome and development-dependent transcriptomes of Pyronema confluens: a window into fungal evolution.</title>
        <authorList>
            <person name="Traeger S."/>
            <person name="Altegoer F."/>
            <person name="Freitag M."/>
            <person name="Gabaldon T."/>
            <person name="Kempken F."/>
            <person name="Kumar A."/>
            <person name="Marcet-Houben M."/>
            <person name="Poggeler S."/>
            <person name="Stajich J.E."/>
            <person name="Nowrousian M."/>
        </authorList>
    </citation>
    <scope>NUCLEOTIDE SEQUENCE [LARGE SCALE GENOMIC DNA]</scope>
    <source>
        <strain evidence="2">CBS 100304</strain>
        <tissue evidence="1">Vegetative mycelium</tissue>
    </source>
</reference>
<evidence type="ECO:0000313" key="1">
    <source>
        <dbReference type="EMBL" id="CCX12717.1"/>
    </source>
</evidence>
<proteinExistence type="predicted"/>
<dbReference type="AlphaFoldDB" id="U4L7U1"/>